<evidence type="ECO:0000256" key="3">
    <source>
        <dbReference type="ARBA" id="ARBA00022475"/>
    </source>
</evidence>
<reference evidence="11 12" key="1">
    <citation type="submission" date="2016-10" db="EMBL/GenBank/DDBJ databases">
        <authorList>
            <person name="de Groot N.N."/>
        </authorList>
    </citation>
    <scope>NUCLEOTIDE SEQUENCE [LARGE SCALE GENOMIC DNA]</scope>
    <source>
        <strain evidence="11 12">CGMCC 1.9157</strain>
    </source>
</reference>
<dbReference type="RefSeq" id="WP_175527907.1">
    <property type="nucleotide sequence ID" value="NZ_FOVR01000002.1"/>
</dbReference>
<keyword evidence="7 9" id="KW-0472">Membrane</keyword>
<keyword evidence="3" id="KW-1003">Cell membrane</keyword>
<feature type="domain" description="Tripartite ATP-independent periplasmic transporters DctQ component" evidence="10">
    <location>
        <begin position="31"/>
        <end position="155"/>
    </location>
</feature>
<dbReference type="GO" id="GO:0005886">
    <property type="term" value="C:plasma membrane"/>
    <property type="evidence" value="ECO:0007669"/>
    <property type="project" value="UniProtKB-SubCell"/>
</dbReference>
<gene>
    <name evidence="11" type="ORF">SAMN04488056_10260</name>
</gene>
<dbReference type="Proteomes" id="UP000199236">
    <property type="component" value="Unassembled WGS sequence"/>
</dbReference>
<evidence type="ECO:0000256" key="9">
    <source>
        <dbReference type="RuleBase" id="RU369079"/>
    </source>
</evidence>
<feature type="transmembrane region" description="Helical" evidence="9">
    <location>
        <begin position="55"/>
        <end position="73"/>
    </location>
</feature>
<feature type="transmembrane region" description="Helical" evidence="9">
    <location>
        <begin position="21"/>
        <end position="43"/>
    </location>
</feature>
<evidence type="ECO:0000256" key="6">
    <source>
        <dbReference type="ARBA" id="ARBA00022989"/>
    </source>
</evidence>
<keyword evidence="6 9" id="KW-1133">Transmembrane helix</keyword>
<comment type="subunit">
    <text evidence="9">The complex comprises the extracytoplasmic solute receptor protein and the two transmembrane proteins.</text>
</comment>
<keyword evidence="5 9" id="KW-0812">Transmembrane</keyword>
<dbReference type="InterPro" id="IPR007387">
    <property type="entry name" value="TRAP_DctQ"/>
</dbReference>
<sequence length="167" mass="18161">MASSLTQSYLRWTAKLSNATEYLAVAIFAGIVLVNFMAVGARYVLADPIGWSEEALRYAIVWAVYLVAGATFRHGEQMMIDLIVIIPSDMIKRIAALLSLLTTLVLAAIVVALGIPFLMDTGQVSPSMRLPMWIPYASVVIGYLMIAIQAIAGYIEQPVLGNKEPAK</sequence>
<dbReference type="GO" id="GO:0022857">
    <property type="term" value="F:transmembrane transporter activity"/>
    <property type="evidence" value="ECO:0007669"/>
    <property type="project" value="UniProtKB-UniRule"/>
</dbReference>
<dbReference type="EMBL" id="FOVR01000002">
    <property type="protein sequence ID" value="SFN80188.1"/>
    <property type="molecule type" value="Genomic_DNA"/>
</dbReference>
<keyword evidence="12" id="KW-1185">Reference proteome</keyword>
<evidence type="ECO:0000259" key="10">
    <source>
        <dbReference type="Pfam" id="PF04290"/>
    </source>
</evidence>
<evidence type="ECO:0000256" key="8">
    <source>
        <dbReference type="ARBA" id="ARBA00038436"/>
    </source>
</evidence>
<evidence type="ECO:0000256" key="2">
    <source>
        <dbReference type="ARBA" id="ARBA00022448"/>
    </source>
</evidence>
<comment type="similarity">
    <text evidence="8 9">Belongs to the TRAP transporter small permease family.</text>
</comment>
<evidence type="ECO:0000256" key="5">
    <source>
        <dbReference type="ARBA" id="ARBA00022692"/>
    </source>
</evidence>
<evidence type="ECO:0000313" key="11">
    <source>
        <dbReference type="EMBL" id="SFN80188.1"/>
    </source>
</evidence>
<organism evidence="11 12">
    <name type="scientific">Cohaesibacter marisflavi</name>
    <dbReference type="NCBI Taxonomy" id="655353"/>
    <lineage>
        <taxon>Bacteria</taxon>
        <taxon>Pseudomonadati</taxon>
        <taxon>Pseudomonadota</taxon>
        <taxon>Alphaproteobacteria</taxon>
        <taxon>Hyphomicrobiales</taxon>
        <taxon>Cohaesibacteraceae</taxon>
    </lineage>
</organism>
<comment type="function">
    <text evidence="9">Part of the tripartite ATP-independent periplasmic (TRAP) transport system.</text>
</comment>
<proteinExistence type="inferred from homology"/>
<protein>
    <recommendedName>
        <fullName evidence="9">TRAP transporter small permease protein</fullName>
    </recommendedName>
</protein>
<evidence type="ECO:0000256" key="1">
    <source>
        <dbReference type="ARBA" id="ARBA00004429"/>
    </source>
</evidence>
<dbReference type="PANTHER" id="PTHR35011">
    <property type="entry name" value="2,3-DIKETO-L-GULONATE TRAP TRANSPORTER SMALL PERMEASE PROTEIN YIAM"/>
    <property type="match status" value="1"/>
</dbReference>
<dbReference type="STRING" id="655353.SAMN04488056_10260"/>
<evidence type="ECO:0000256" key="4">
    <source>
        <dbReference type="ARBA" id="ARBA00022519"/>
    </source>
</evidence>
<dbReference type="Pfam" id="PF04290">
    <property type="entry name" value="DctQ"/>
    <property type="match status" value="1"/>
</dbReference>
<keyword evidence="2 9" id="KW-0813">Transport</keyword>
<name>A0A1I5BZP5_9HYPH</name>
<accession>A0A1I5BZP5</accession>
<evidence type="ECO:0000256" key="7">
    <source>
        <dbReference type="ARBA" id="ARBA00023136"/>
    </source>
</evidence>
<comment type="subcellular location">
    <subcellularLocation>
        <location evidence="1 9">Cell inner membrane</location>
        <topology evidence="1 9">Multi-pass membrane protein</topology>
    </subcellularLocation>
</comment>
<dbReference type="AlphaFoldDB" id="A0A1I5BZP5"/>
<dbReference type="InterPro" id="IPR055348">
    <property type="entry name" value="DctQ"/>
</dbReference>
<evidence type="ECO:0000313" key="12">
    <source>
        <dbReference type="Proteomes" id="UP000199236"/>
    </source>
</evidence>
<feature type="transmembrane region" description="Helical" evidence="9">
    <location>
        <begin position="133"/>
        <end position="155"/>
    </location>
</feature>
<feature type="transmembrane region" description="Helical" evidence="9">
    <location>
        <begin position="94"/>
        <end position="118"/>
    </location>
</feature>
<keyword evidence="4 9" id="KW-0997">Cell inner membrane</keyword>